<dbReference type="GO" id="GO:0006412">
    <property type="term" value="P:translation"/>
    <property type="evidence" value="ECO:0007669"/>
    <property type="project" value="InterPro"/>
</dbReference>
<gene>
    <name evidence="2" type="ORF">KK1_027764</name>
</gene>
<evidence type="ECO:0000313" key="2">
    <source>
        <dbReference type="EMBL" id="KYP50399.1"/>
    </source>
</evidence>
<proteinExistence type="predicted"/>
<reference evidence="2" key="1">
    <citation type="journal article" date="2012" name="Nat. Biotechnol.">
        <title>Draft genome sequence of pigeonpea (Cajanus cajan), an orphan legume crop of resource-poor farmers.</title>
        <authorList>
            <person name="Varshney R.K."/>
            <person name="Chen W."/>
            <person name="Li Y."/>
            <person name="Bharti A.K."/>
            <person name="Saxena R.K."/>
            <person name="Schlueter J.A."/>
            <person name="Donoghue M.T."/>
            <person name="Azam S."/>
            <person name="Fan G."/>
            <person name="Whaley A.M."/>
            <person name="Farmer A.D."/>
            <person name="Sheridan J."/>
            <person name="Iwata A."/>
            <person name="Tuteja R."/>
            <person name="Penmetsa R.V."/>
            <person name="Wu W."/>
            <person name="Upadhyaya H.D."/>
            <person name="Yang S.P."/>
            <person name="Shah T."/>
            <person name="Saxena K.B."/>
            <person name="Michael T."/>
            <person name="McCombie W.R."/>
            <person name="Yang B."/>
            <person name="Zhang G."/>
            <person name="Yang H."/>
            <person name="Wang J."/>
            <person name="Spillane C."/>
            <person name="Cook D.R."/>
            <person name="May G.D."/>
            <person name="Xu X."/>
            <person name="Jackson S.A."/>
        </authorList>
    </citation>
    <scope>NUCLEOTIDE SEQUENCE [LARGE SCALE GENOMIC DNA]</scope>
</reference>
<organism evidence="2 3">
    <name type="scientific">Cajanus cajan</name>
    <name type="common">Pigeon pea</name>
    <name type="synonym">Cajanus indicus</name>
    <dbReference type="NCBI Taxonomy" id="3821"/>
    <lineage>
        <taxon>Eukaryota</taxon>
        <taxon>Viridiplantae</taxon>
        <taxon>Streptophyta</taxon>
        <taxon>Embryophyta</taxon>
        <taxon>Tracheophyta</taxon>
        <taxon>Spermatophyta</taxon>
        <taxon>Magnoliopsida</taxon>
        <taxon>eudicotyledons</taxon>
        <taxon>Gunneridae</taxon>
        <taxon>Pentapetalae</taxon>
        <taxon>rosids</taxon>
        <taxon>fabids</taxon>
        <taxon>Fabales</taxon>
        <taxon>Fabaceae</taxon>
        <taxon>Papilionoideae</taxon>
        <taxon>50 kb inversion clade</taxon>
        <taxon>NPAAA clade</taxon>
        <taxon>indigoferoid/millettioid clade</taxon>
        <taxon>Phaseoleae</taxon>
        <taxon>Cajanus</taxon>
    </lineage>
</organism>
<dbReference type="PROSITE" id="PS00464">
    <property type="entry name" value="RIBOSOMAL_L22"/>
    <property type="match status" value="1"/>
</dbReference>
<name>A0A151S6I9_CAJCA</name>
<feature type="region of interest" description="Disordered" evidence="1">
    <location>
        <begin position="1"/>
        <end position="37"/>
    </location>
</feature>
<sequence length="110" mass="13333">MIKLDSTNYSIWKSKERRGRSHQRNSHRYDDHRKLRGRSRTRKDIKCFHCNKTRHAMKEYKCLKQDKSRGKGKDDKREDNDKDIIIVVSDSEVNIVYDDNYINLVCHDYE</sequence>
<accession>A0A151S6I9</accession>
<dbReference type="GO" id="GO:0005840">
    <property type="term" value="C:ribosome"/>
    <property type="evidence" value="ECO:0007669"/>
    <property type="project" value="InterPro"/>
</dbReference>
<protein>
    <recommendedName>
        <fullName evidence="4">Retrovirus-related Pol polyprotein from transposon TNT 1-94</fullName>
    </recommendedName>
</protein>
<evidence type="ECO:0000313" key="3">
    <source>
        <dbReference type="Proteomes" id="UP000075243"/>
    </source>
</evidence>
<evidence type="ECO:0000256" key="1">
    <source>
        <dbReference type="SAM" id="MobiDB-lite"/>
    </source>
</evidence>
<dbReference type="GO" id="GO:0003735">
    <property type="term" value="F:structural constituent of ribosome"/>
    <property type="evidence" value="ECO:0007669"/>
    <property type="project" value="InterPro"/>
</dbReference>
<dbReference type="AlphaFoldDB" id="A0A151S6I9"/>
<dbReference type="Gramene" id="C.cajan_26231.t">
    <property type="protein sequence ID" value="C.cajan_26231.t"/>
    <property type="gene ID" value="C.cajan_26231"/>
</dbReference>
<feature type="compositionally biased region" description="Basic residues" evidence="1">
    <location>
        <begin position="15"/>
        <end position="26"/>
    </location>
</feature>
<dbReference type="Proteomes" id="UP000075243">
    <property type="component" value="Unassembled WGS sequence"/>
</dbReference>
<evidence type="ECO:0008006" key="4">
    <source>
        <dbReference type="Google" id="ProtNLM"/>
    </source>
</evidence>
<feature type="compositionally biased region" description="Polar residues" evidence="1">
    <location>
        <begin position="1"/>
        <end position="11"/>
    </location>
</feature>
<keyword evidence="3" id="KW-1185">Reference proteome</keyword>
<dbReference type="EMBL" id="KQ483455">
    <property type="protein sequence ID" value="KYP50399.1"/>
    <property type="molecule type" value="Genomic_DNA"/>
</dbReference>
<dbReference type="InterPro" id="IPR018260">
    <property type="entry name" value="Ribosomal_uL22_CS"/>
</dbReference>